<keyword evidence="2" id="KW-1185">Reference proteome</keyword>
<protein>
    <recommendedName>
        <fullName evidence="3">Lipocalin-like domain-containing protein</fullName>
    </recommendedName>
</protein>
<accession>A0ABZ0IRZ2</accession>
<gene>
    <name evidence="1" type="ORF">RT717_25075</name>
</gene>
<evidence type="ECO:0008006" key="3">
    <source>
        <dbReference type="Google" id="ProtNLM"/>
    </source>
</evidence>
<sequence>MRTLLKCSVVLVALTLTFCSEGDKTQKALQGKWKANWTTSKEAFPDVSDDIAMTMEGWIEFNADEVTITAYGYPGCIFSADTLEHSQKWAIRNDTLELLNEGDVHGIAYLMKEKSDDHIQLVLMGDIFLDLTR</sequence>
<name>A0ABZ0IRZ2_9BACT</name>
<evidence type="ECO:0000313" key="1">
    <source>
        <dbReference type="EMBL" id="WOK06352.1"/>
    </source>
</evidence>
<reference evidence="1 2" key="1">
    <citation type="journal article" date="2023" name="Microbiol. Resour. Announc.">
        <title>Complete Genome Sequence of Imperialibacter roseus strain P4T.</title>
        <authorList>
            <person name="Tizabi D.R."/>
            <person name="Bachvaroff T."/>
            <person name="Hill R.T."/>
        </authorList>
    </citation>
    <scope>NUCLEOTIDE SEQUENCE [LARGE SCALE GENOMIC DNA]</scope>
    <source>
        <strain evidence="1 2">P4T</strain>
    </source>
</reference>
<evidence type="ECO:0000313" key="2">
    <source>
        <dbReference type="Proteomes" id="UP001302349"/>
    </source>
</evidence>
<dbReference type="Proteomes" id="UP001302349">
    <property type="component" value="Chromosome"/>
</dbReference>
<organism evidence="1 2">
    <name type="scientific">Imperialibacter roseus</name>
    <dbReference type="NCBI Taxonomy" id="1324217"/>
    <lineage>
        <taxon>Bacteria</taxon>
        <taxon>Pseudomonadati</taxon>
        <taxon>Bacteroidota</taxon>
        <taxon>Cytophagia</taxon>
        <taxon>Cytophagales</taxon>
        <taxon>Flammeovirgaceae</taxon>
        <taxon>Imperialibacter</taxon>
    </lineage>
</organism>
<proteinExistence type="predicted"/>
<dbReference type="RefSeq" id="WP_317489077.1">
    <property type="nucleotide sequence ID" value="NZ_CP136051.1"/>
</dbReference>
<dbReference type="EMBL" id="CP136051">
    <property type="protein sequence ID" value="WOK06352.1"/>
    <property type="molecule type" value="Genomic_DNA"/>
</dbReference>